<dbReference type="InterPro" id="IPR001179">
    <property type="entry name" value="PPIase_FKBP_dom"/>
</dbReference>
<evidence type="ECO:0000256" key="3">
    <source>
        <dbReference type="ARBA" id="ARBA00023110"/>
    </source>
</evidence>
<dbReference type="SUPFAM" id="SSF50891">
    <property type="entry name" value="Cyclophilin-like"/>
    <property type="match status" value="1"/>
</dbReference>
<comment type="catalytic activity">
    <reaction evidence="1 5">
        <text>[protein]-peptidylproline (omega=180) = [protein]-peptidylproline (omega=0)</text>
        <dbReference type="Rhea" id="RHEA:16237"/>
        <dbReference type="Rhea" id="RHEA-COMP:10747"/>
        <dbReference type="Rhea" id="RHEA-COMP:10748"/>
        <dbReference type="ChEBI" id="CHEBI:83833"/>
        <dbReference type="ChEBI" id="CHEBI:83834"/>
        <dbReference type="EC" id="5.2.1.8"/>
    </reaction>
</comment>
<dbReference type="Pfam" id="PF00254">
    <property type="entry name" value="FKBP_C"/>
    <property type="match status" value="1"/>
</dbReference>
<organism evidence="8">
    <name type="scientific">Skeletonema marinoi</name>
    <dbReference type="NCBI Taxonomy" id="267567"/>
    <lineage>
        <taxon>Eukaryota</taxon>
        <taxon>Sar</taxon>
        <taxon>Stramenopiles</taxon>
        <taxon>Ochrophyta</taxon>
        <taxon>Bacillariophyta</taxon>
        <taxon>Coscinodiscophyceae</taxon>
        <taxon>Thalassiosirophycidae</taxon>
        <taxon>Thalassiosirales</taxon>
        <taxon>Skeletonemataceae</taxon>
        <taxon>Skeletonema</taxon>
        <taxon>Skeletonema marinoi-dohrnii complex</taxon>
    </lineage>
</organism>
<dbReference type="InterPro" id="IPR020892">
    <property type="entry name" value="Cyclophilin-type_PPIase_CS"/>
</dbReference>
<dbReference type="Gene3D" id="2.40.100.10">
    <property type="entry name" value="Cyclophilin-like"/>
    <property type="match status" value="1"/>
</dbReference>
<evidence type="ECO:0000256" key="4">
    <source>
        <dbReference type="ARBA" id="ARBA00023235"/>
    </source>
</evidence>
<dbReference type="CDD" id="cd01926">
    <property type="entry name" value="cyclophilin_ABH_like"/>
    <property type="match status" value="1"/>
</dbReference>
<dbReference type="EC" id="5.2.1.8" evidence="2 5"/>
<reference evidence="8" key="1">
    <citation type="submission" date="2021-01" db="EMBL/GenBank/DDBJ databases">
        <authorList>
            <person name="Corre E."/>
            <person name="Pelletier E."/>
            <person name="Niang G."/>
            <person name="Scheremetjew M."/>
            <person name="Finn R."/>
            <person name="Kale V."/>
            <person name="Holt S."/>
            <person name="Cochrane G."/>
            <person name="Meng A."/>
            <person name="Brown T."/>
            <person name="Cohen L."/>
        </authorList>
    </citation>
    <scope>NUCLEOTIDE SEQUENCE</scope>
    <source>
        <strain evidence="8">SM1012Den-03</strain>
    </source>
</reference>
<dbReference type="PROSITE" id="PS50072">
    <property type="entry name" value="CSA_PPIASE_2"/>
    <property type="match status" value="1"/>
</dbReference>
<evidence type="ECO:0000313" key="8">
    <source>
        <dbReference type="EMBL" id="CAD9626929.1"/>
    </source>
</evidence>
<evidence type="ECO:0000256" key="5">
    <source>
        <dbReference type="PROSITE-ProRule" id="PRU00277"/>
    </source>
</evidence>
<proteinExistence type="predicted"/>
<dbReference type="SUPFAM" id="SSF54534">
    <property type="entry name" value="FKBP-like"/>
    <property type="match status" value="1"/>
</dbReference>
<keyword evidence="4 5" id="KW-0413">Isomerase</keyword>
<dbReference type="FunFam" id="2.40.100.10:FF:000022">
    <property type="entry name" value="Peptidyl-prolyl cis-trans isomerase CYP95"/>
    <property type="match status" value="1"/>
</dbReference>
<dbReference type="SMART" id="SM00028">
    <property type="entry name" value="TPR"/>
    <property type="match status" value="3"/>
</dbReference>
<dbReference type="SUPFAM" id="SSF48452">
    <property type="entry name" value="TPR-like"/>
    <property type="match status" value="1"/>
</dbReference>
<dbReference type="InterPro" id="IPR011990">
    <property type="entry name" value="TPR-like_helical_dom_sf"/>
</dbReference>
<dbReference type="FunFam" id="3.10.50.40:FF:000006">
    <property type="entry name" value="Peptidyl-prolyl cis-trans isomerase"/>
    <property type="match status" value="1"/>
</dbReference>
<dbReference type="GO" id="GO:0003755">
    <property type="term" value="F:peptidyl-prolyl cis-trans isomerase activity"/>
    <property type="evidence" value="ECO:0007669"/>
    <property type="project" value="UniProtKB-KW"/>
</dbReference>
<dbReference type="GO" id="GO:0005737">
    <property type="term" value="C:cytoplasm"/>
    <property type="evidence" value="ECO:0007669"/>
    <property type="project" value="TreeGrafter"/>
</dbReference>
<dbReference type="InterPro" id="IPR046357">
    <property type="entry name" value="PPIase_dom_sf"/>
</dbReference>
<evidence type="ECO:0000259" key="6">
    <source>
        <dbReference type="PROSITE" id="PS50059"/>
    </source>
</evidence>
<feature type="domain" description="PPIase cyclophilin-type" evidence="7">
    <location>
        <begin position="314"/>
        <end position="478"/>
    </location>
</feature>
<evidence type="ECO:0000256" key="2">
    <source>
        <dbReference type="ARBA" id="ARBA00013194"/>
    </source>
</evidence>
<evidence type="ECO:0000259" key="7">
    <source>
        <dbReference type="PROSITE" id="PS50072"/>
    </source>
</evidence>
<feature type="domain" description="PPIase FKBP-type" evidence="6">
    <location>
        <begin position="34"/>
        <end position="123"/>
    </location>
</feature>
<dbReference type="InterPro" id="IPR002130">
    <property type="entry name" value="Cyclophilin-type_PPIase_dom"/>
</dbReference>
<dbReference type="InterPro" id="IPR019734">
    <property type="entry name" value="TPR_rpt"/>
</dbReference>
<dbReference type="EMBL" id="HBGZ01029586">
    <property type="protein sequence ID" value="CAD9626929.1"/>
    <property type="molecule type" value="Transcribed_RNA"/>
</dbReference>
<dbReference type="InterPro" id="IPR029000">
    <property type="entry name" value="Cyclophilin-like_dom_sf"/>
</dbReference>
<dbReference type="GO" id="GO:0016018">
    <property type="term" value="F:cyclosporin A binding"/>
    <property type="evidence" value="ECO:0007669"/>
    <property type="project" value="TreeGrafter"/>
</dbReference>
<dbReference type="PROSITE" id="PS50059">
    <property type="entry name" value="FKBP_PPIASE"/>
    <property type="match status" value="1"/>
</dbReference>
<dbReference type="PANTHER" id="PTHR11071">
    <property type="entry name" value="PEPTIDYL-PROLYL CIS-TRANS ISOMERASE"/>
    <property type="match status" value="1"/>
</dbReference>
<dbReference type="PANTHER" id="PTHR11071:SF552">
    <property type="entry name" value="PEPTIDYL-PROLYL CIS-TRANS ISOMERASE CYP26-1"/>
    <property type="match status" value="1"/>
</dbReference>
<dbReference type="Gene3D" id="1.25.40.10">
    <property type="entry name" value="Tetratricopeptide repeat domain"/>
    <property type="match status" value="1"/>
</dbReference>
<dbReference type="GO" id="GO:0006457">
    <property type="term" value="P:protein folding"/>
    <property type="evidence" value="ECO:0007669"/>
    <property type="project" value="InterPro"/>
</dbReference>
<gene>
    <name evidence="8" type="ORF">SMAR0320_LOCUS21047</name>
</gene>
<dbReference type="Gene3D" id="3.10.50.40">
    <property type="match status" value="1"/>
</dbReference>
<accession>A0A7S2PZW5</accession>
<dbReference type="PROSITE" id="PS00170">
    <property type="entry name" value="CSA_PPIASE_1"/>
    <property type="match status" value="1"/>
</dbReference>
<dbReference type="AlphaFoldDB" id="A0A7S2PZW5"/>
<dbReference type="PRINTS" id="PR00153">
    <property type="entry name" value="CSAPPISMRASE"/>
</dbReference>
<evidence type="ECO:0000256" key="1">
    <source>
        <dbReference type="ARBA" id="ARBA00000971"/>
    </source>
</evidence>
<protein>
    <recommendedName>
        <fullName evidence="2 5">peptidylprolyl isomerase</fullName>
        <ecNumber evidence="2 5">5.2.1.8</ecNumber>
    </recommendedName>
</protein>
<keyword evidence="3 5" id="KW-0697">Rotamase</keyword>
<sequence>MSDPIDVSLAQDGGIMKTILEAAPEDAAGPPPNGVEVTAHYTGTLESDGSKFDSSRDRGKPFVFTIGQGQVIKGWDEGFASMKVGEKARLAIRSDFGYGDRGMPPTIPAKANLVFDVELLGFKEKEKQPWEMTPEERLQKAASLKEEGTKEFTSGNHAIAADLYKKAADLADENEEGETLADDQKDMLVKCLGNAAMCYVKASSWSDVIDCCNKVFSKCPEESKSNIKILYRRGLAKMNIGELKDAKADLLAAYAIDNKNKEVRKAITELKVKNAEAKKKEKALFGGVFGKISMYDEKEGPLVPNAKGDNPHVYFDIKQGDEELGRVVMQLYADITPKTAENFRALCTGEKGDGVSGKPLHYKKSTFHRVIKDFMIQGGDFTDGTGTGGESIYGIKFNDENFKIKHTKGGLLSMANSGPATNGSQFFITSRETPHLDDKHVVFGEVVDGMDVVRKIEDVSKDSSDKPDVDVVIEDSGMMPSDYRP</sequence>
<dbReference type="Pfam" id="PF00160">
    <property type="entry name" value="Pro_isomerase"/>
    <property type="match status" value="1"/>
</dbReference>
<name>A0A7S2PZW5_9STRA</name>